<protein>
    <submittedName>
        <fullName evidence="3">Uncharacterized protein</fullName>
    </submittedName>
</protein>
<dbReference type="Proteomes" id="UP001149074">
    <property type="component" value="Unassembled WGS sequence"/>
</dbReference>
<dbReference type="OrthoDB" id="5192261at2759"/>
<keyword evidence="4" id="KW-1185">Reference proteome</keyword>
<dbReference type="RefSeq" id="XP_056473219.1">
    <property type="nucleotide sequence ID" value="XM_056619853.1"/>
</dbReference>
<name>A0A9W9K6N5_9EURO</name>
<feature type="signal peptide" evidence="2">
    <location>
        <begin position="1"/>
        <end position="17"/>
    </location>
</feature>
<sequence length="213" mass="22141">MRFTTAFSFGLLGSVAAAVPGKSVASTRNIKRGGGWNPEDQSGNAQVYFSCDTHTYPNPGGANGQGEGGTGISTSSLEVHLPDGTVLTPGDGDCQQDSDEGVASYLQVCTLNNPALEAGHIIIHAFYEDIAGECSMNFSYRGQDYSVNNQDGDPTSSCGWSDGGFEAFGSSLTDVCYFNVGDNAPSSSASAGPTPTSTPYSGTPTPLRRRRVV</sequence>
<feature type="region of interest" description="Disordered" evidence="1">
    <location>
        <begin position="186"/>
        <end position="213"/>
    </location>
</feature>
<accession>A0A9W9K6N5</accession>
<comment type="caution">
    <text evidence="3">The sequence shown here is derived from an EMBL/GenBank/DDBJ whole genome shotgun (WGS) entry which is preliminary data.</text>
</comment>
<dbReference type="AlphaFoldDB" id="A0A9W9K6N5"/>
<evidence type="ECO:0000256" key="2">
    <source>
        <dbReference type="SAM" id="SignalP"/>
    </source>
</evidence>
<reference evidence="3" key="1">
    <citation type="submission" date="2022-11" db="EMBL/GenBank/DDBJ databases">
        <authorList>
            <person name="Petersen C."/>
        </authorList>
    </citation>
    <scope>NUCLEOTIDE SEQUENCE</scope>
    <source>
        <strain evidence="3">IBT 30761</strain>
    </source>
</reference>
<evidence type="ECO:0000256" key="1">
    <source>
        <dbReference type="SAM" id="MobiDB-lite"/>
    </source>
</evidence>
<evidence type="ECO:0000313" key="4">
    <source>
        <dbReference type="Proteomes" id="UP001149074"/>
    </source>
</evidence>
<gene>
    <name evidence="3" type="ORF">N7532_007360</name>
</gene>
<keyword evidence="2" id="KW-0732">Signal</keyword>
<evidence type="ECO:0000313" key="3">
    <source>
        <dbReference type="EMBL" id="KAJ5095069.1"/>
    </source>
</evidence>
<organism evidence="3 4">
    <name type="scientific">Penicillium argentinense</name>
    <dbReference type="NCBI Taxonomy" id="1131581"/>
    <lineage>
        <taxon>Eukaryota</taxon>
        <taxon>Fungi</taxon>
        <taxon>Dikarya</taxon>
        <taxon>Ascomycota</taxon>
        <taxon>Pezizomycotina</taxon>
        <taxon>Eurotiomycetes</taxon>
        <taxon>Eurotiomycetidae</taxon>
        <taxon>Eurotiales</taxon>
        <taxon>Aspergillaceae</taxon>
        <taxon>Penicillium</taxon>
    </lineage>
</organism>
<feature type="chain" id="PRO_5040860149" evidence="2">
    <location>
        <begin position="18"/>
        <end position="213"/>
    </location>
</feature>
<dbReference type="EMBL" id="JAPQKI010000006">
    <property type="protein sequence ID" value="KAJ5095069.1"/>
    <property type="molecule type" value="Genomic_DNA"/>
</dbReference>
<reference evidence="3" key="2">
    <citation type="journal article" date="2023" name="IMA Fungus">
        <title>Comparative genomic study of the Penicillium genus elucidates a diverse pangenome and 15 lateral gene transfer events.</title>
        <authorList>
            <person name="Petersen C."/>
            <person name="Sorensen T."/>
            <person name="Nielsen M.R."/>
            <person name="Sondergaard T.E."/>
            <person name="Sorensen J.L."/>
            <person name="Fitzpatrick D.A."/>
            <person name="Frisvad J.C."/>
            <person name="Nielsen K.L."/>
        </authorList>
    </citation>
    <scope>NUCLEOTIDE SEQUENCE</scope>
    <source>
        <strain evidence="3">IBT 30761</strain>
    </source>
</reference>
<proteinExistence type="predicted"/>
<feature type="compositionally biased region" description="Low complexity" evidence="1">
    <location>
        <begin position="186"/>
        <end position="206"/>
    </location>
</feature>
<dbReference type="GeneID" id="81358832"/>